<feature type="domain" description="Phospholipase A2-like central" evidence="6">
    <location>
        <begin position="296"/>
        <end position="360"/>
    </location>
</feature>
<dbReference type="GO" id="GO:0016042">
    <property type="term" value="P:lipid catabolic process"/>
    <property type="evidence" value="ECO:0007669"/>
    <property type="project" value="UniProtKB-KW"/>
</dbReference>
<dbReference type="InterPro" id="IPR036444">
    <property type="entry name" value="PLipase_A2_dom_sf"/>
</dbReference>
<evidence type="ECO:0000313" key="9">
    <source>
        <dbReference type="Proteomes" id="UP000009046"/>
    </source>
</evidence>
<evidence type="ECO:0000256" key="2">
    <source>
        <dbReference type="ARBA" id="ARBA00013278"/>
    </source>
</evidence>
<dbReference type="GeneID" id="8234371"/>
<proteinExistence type="predicted"/>
<dbReference type="eggNOG" id="ENOG502RM3B">
    <property type="taxonomic scope" value="Eukaryota"/>
</dbReference>
<evidence type="ECO:0000313" key="8">
    <source>
        <dbReference type="EnsemblMetazoa" id="PHUM138380-PA"/>
    </source>
</evidence>
<reference evidence="8" key="3">
    <citation type="submission" date="2020-05" db="UniProtKB">
        <authorList>
            <consortium name="EnsemblMetazoa"/>
        </authorList>
    </citation>
    <scope>IDENTIFICATION</scope>
    <source>
        <strain evidence="8">USDA</strain>
    </source>
</reference>
<dbReference type="EMBL" id="DS235096">
    <property type="protein sequence ID" value="EEB11879.1"/>
    <property type="molecule type" value="Genomic_DNA"/>
</dbReference>
<evidence type="ECO:0000256" key="3">
    <source>
        <dbReference type="ARBA" id="ARBA00022963"/>
    </source>
</evidence>
<dbReference type="STRING" id="121224.E0VES3"/>
<dbReference type="InterPro" id="IPR016090">
    <property type="entry name" value="PLA2-like_dom"/>
</dbReference>
<evidence type="ECO:0000256" key="1">
    <source>
        <dbReference type="ARBA" id="ARBA00001913"/>
    </source>
</evidence>
<dbReference type="Gene3D" id="1.20.90.10">
    <property type="entry name" value="Phospholipase A2 domain"/>
    <property type="match status" value="2"/>
</dbReference>
<dbReference type="InParanoid" id="E0VES3"/>
<name>E0VES3_PEDHC</name>
<dbReference type="GO" id="GO:0050482">
    <property type="term" value="P:arachidonate secretion"/>
    <property type="evidence" value="ECO:0007669"/>
    <property type="project" value="InterPro"/>
</dbReference>
<evidence type="ECO:0000313" key="7">
    <source>
        <dbReference type="EMBL" id="EEB11879.1"/>
    </source>
</evidence>
<dbReference type="CTD" id="8234371"/>
<dbReference type="RefSeq" id="XP_002424617.1">
    <property type="nucleotide sequence ID" value="XM_002424572.1"/>
</dbReference>
<comment type="cofactor">
    <cofactor evidence="1">
        <name>Ca(2+)</name>
        <dbReference type="ChEBI" id="CHEBI:29108"/>
    </cofactor>
</comment>
<gene>
    <name evidence="8" type="primary">8234371</name>
    <name evidence="7" type="ORF">Phum_PHUM138380</name>
</gene>
<keyword evidence="7" id="KW-0378">Hydrolase</keyword>
<keyword evidence="3" id="KW-0442">Lipid degradation</keyword>
<dbReference type="HOGENOM" id="CLU_802502_0_0_1"/>
<feature type="domain" description="Phospholipase A2-like central" evidence="6">
    <location>
        <begin position="221"/>
        <end position="287"/>
    </location>
</feature>
<sequence>MSITHTLVTLGLKLRQLTDGINFIQLIYNSDNQIQDCDYVKEKKSVEKFLFNFYEDLKNGFIIEKRQKINKKYEFYDKSNNNFLTNEKLKNYDYDDDDDYYEEEEEYIENDDDDDDDDDDGDYDEDRNFELFNFQEDDFDTDYEKEYRNISFQIIKNGGKLPGEFSKWMNYTNLRKKCNRNHKMFKKNLMYKNSYGNDLNDKDLPGKHMERVKRGFNKFFIFPGTKWCGKSSTAEKYTHLGNFYKVDKCCRAHDNCHPLIKSFDSKFHYFNIRPFTISHCRCDSRQKRDIMDVLRVPGTKWCGKGRRATKYTSLGGFSKTDKCCRVHDTMCPHWIGSMEEKYGLFNWRINTIMHCRCDKR</sequence>
<dbReference type="SUPFAM" id="SSF48619">
    <property type="entry name" value="Phospholipase A2, PLA2"/>
    <property type="match status" value="2"/>
</dbReference>
<dbReference type="VEuPathDB" id="VectorBase:PHUM138380"/>
<dbReference type="PANTHER" id="PTHR12253">
    <property type="entry name" value="RH14732P"/>
    <property type="match status" value="1"/>
</dbReference>
<dbReference type="AlphaFoldDB" id="E0VES3"/>
<evidence type="ECO:0000256" key="5">
    <source>
        <dbReference type="ARBA" id="ARBA00029903"/>
    </source>
</evidence>
<accession>E0VES3</accession>
<reference evidence="7" key="2">
    <citation type="submission" date="2007-04" db="EMBL/GenBank/DDBJ databases">
        <title>The genome of the human body louse.</title>
        <authorList>
            <consortium name="The Human Body Louse Genome Consortium"/>
            <person name="Kirkness E."/>
            <person name="Walenz B."/>
            <person name="Hass B."/>
            <person name="Bruggner R."/>
            <person name="Strausberg R."/>
        </authorList>
    </citation>
    <scope>NUCLEOTIDE SEQUENCE</scope>
    <source>
        <strain evidence="7">USDA</strain>
    </source>
</reference>
<dbReference type="OrthoDB" id="6075074at2759"/>
<dbReference type="GO" id="GO:0006644">
    <property type="term" value="P:phospholipid metabolic process"/>
    <property type="evidence" value="ECO:0007669"/>
    <property type="project" value="InterPro"/>
</dbReference>
<dbReference type="EnsemblMetazoa" id="PHUM138380-RA">
    <property type="protein sequence ID" value="PHUM138380-PA"/>
    <property type="gene ID" value="PHUM138380"/>
</dbReference>
<dbReference type="EC" id="3.1.1.4" evidence="2"/>
<dbReference type="Proteomes" id="UP000009046">
    <property type="component" value="Unassembled WGS sequence"/>
</dbReference>
<protein>
    <recommendedName>
        <fullName evidence="2">phospholipase A2</fullName>
        <ecNumber evidence="2">3.1.1.4</ecNumber>
    </recommendedName>
    <alternativeName>
        <fullName evidence="5">Phosphatidylcholine 2-acylhydrolase</fullName>
    </alternativeName>
</protein>
<dbReference type="EMBL" id="AAZO01001596">
    <property type="status" value="NOT_ANNOTATED_CDS"/>
    <property type="molecule type" value="Genomic_DNA"/>
</dbReference>
<keyword evidence="4" id="KW-0443">Lipid metabolism</keyword>
<reference evidence="7" key="1">
    <citation type="submission" date="2007-04" db="EMBL/GenBank/DDBJ databases">
        <title>Annotation of Pediculus humanus corporis strain USDA.</title>
        <authorList>
            <person name="Kirkness E."/>
            <person name="Hannick L."/>
            <person name="Hass B."/>
            <person name="Bruggner R."/>
            <person name="Lawson D."/>
            <person name="Bidwell S."/>
            <person name="Joardar V."/>
            <person name="Caler E."/>
            <person name="Walenz B."/>
            <person name="Inman J."/>
            <person name="Schobel S."/>
            <person name="Galinsky K."/>
            <person name="Amedeo P."/>
            <person name="Strausberg R."/>
        </authorList>
    </citation>
    <scope>NUCLEOTIDE SEQUENCE</scope>
    <source>
        <strain evidence="7">USDA</strain>
    </source>
</reference>
<evidence type="ECO:0000256" key="4">
    <source>
        <dbReference type="ARBA" id="ARBA00023098"/>
    </source>
</evidence>
<dbReference type="KEGG" id="phu:Phum_PHUM138380"/>
<organism>
    <name type="scientific">Pediculus humanus subsp. corporis</name>
    <name type="common">Body louse</name>
    <dbReference type="NCBI Taxonomy" id="121224"/>
    <lineage>
        <taxon>Eukaryota</taxon>
        <taxon>Metazoa</taxon>
        <taxon>Ecdysozoa</taxon>
        <taxon>Arthropoda</taxon>
        <taxon>Hexapoda</taxon>
        <taxon>Insecta</taxon>
        <taxon>Pterygota</taxon>
        <taxon>Neoptera</taxon>
        <taxon>Paraneoptera</taxon>
        <taxon>Psocodea</taxon>
        <taxon>Troctomorpha</taxon>
        <taxon>Phthiraptera</taxon>
        <taxon>Anoplura</taxon>
        <taxon>Pediculidae</taxon>
        <taxon>Pediculus</taxon>
    </lineage>
</organism>
<evidence type="ECO:0000259" key="6">
    <source>
        <dbReference type="Pfam" id="PF05826"/>
    </source>
</evidence>
<dbReference type="Pfam" id="PF05826">
    <property type="entry name" value="Phospholip_A2_2"/>
    <property type="match status" value="2"/>
</dbReference>
<keyword evidence="9" id="KW-1185">Reference proteome</keyword>
<dbReference type="GO" id="GO:0004623">
    <property type="term" value="F:phospholipase A2 activity"/>
    <property type="evidence" value="ECO:0007669"/>
    <property type="project" value="UniProtKB-EC"/>
</dbReference>